<organism evidence="7 8">
    <name type="scientific">Enterococcus avium</name>
    <name type="common">Streptococcus avium</name>
    <dbReference type="NCBI Taxonomy" id="33945"/>
    <lineage>
        <taxon>Bacteria</taxon>
        <taxon>Bacillati</taxon>
        <taxon>Bacillota</taxon>
        <taxon>Bacilli</taxon>
        <taxon>Lactobacillales</taxon>
        <taxon>Enterococcaceae</taxon>
        <taxon>Enterococcus</taxon>
    </lineage>
</organism>
<evidence type="ECO:0000256" key="3">
    <source>
        <dbReference type="ARBA" id="ARBA00022679"/>
    </source>
</evidence>
<feature type="domain" description="Tetrapyrrole methylase" evidence="6">
    <location>
        <begin position="1"/>
        <end position="208"/>
    </location>
</feature>
<dbReference type="InterPro" id="IPR000878">
    <property type="entry name" value="4pyrrol_Mease"/>
</dbReference>
<dbReference type="Gene3D" id="3.30.950.10">
    <property type="entry name" value="Methyltransferase, Cobalt-precorrin-4 Transmethylase, Domain 2"/>
    <property type="match status" value="1"/>
</dbReference>
<dbReference type="EMBL" id="RYZS01000001">
    <property type="protein sequence ID" value="RVU95848.1"/>
    <property type="molecule type" value="Genomic_DNA"/>
</dbReference>
<evidence type="ECO:0000313" key="7">
    <source>
        <dbReference type="EMBL" id="RVU95848.1"/>
    </source>
</evidence>
<dbReference type="SUPFAM" id="SSF53790">
    <property type="entry name" value="Tetrapyrrole methylase"/>
    <property type="match status" value="1"/>
</dbReference>
<evidence type="ECO:0000256" key="1">
    <source>
        <dbReference type="ARBA" id="ARBA00012162"/>
    </source>
</evidence>
<evidence type="ECO:0000313" key="8">
    <source>
        <dbReference type="Proteomes" id="UP000288388"/>
    </source>
</evidence>
<evidence type="ECO:0000256" key="2">
    <source>
        <dbReference type="ARBA" id="ARBA00022603"/>
    </source>
</evidence>
<keyword evidence="3 7" id="KW-0808">Transferase</keyword>
<dbReference type="Pfam" id="PF00590">
    <property type="entry name" value="TP_methylase"/>
    <property type="match status" value="1"/>
</dbReference>
<dbReference type="PANTHER" id="PTHR45790">
    <property type="entry name" value="SIROHEME SYNTHASE-RELATED"/>
    <property type="match status" value="1"/>
</dbReference>
<name>A0A437UQE9_ENTAV</name>
<dbReference type="GO" id="GO:0032259">
    <property type="term" value="P:methylation"/>
    <property type="evidence" value="ECO:0007669"/>
    <property type="project" value="UniProtKB-KW"/>
</dbReference>
<dbReference type="InterPro" id="IPR006366">
    <property type="entry name" value="CobA/CysG_C"/>
</dbReference>
<dbReference type="EC" id="2.1.1.107" evidence="1"/>
<evidence type="ECO:0000259" key="6">
    <source>
        <dbReference type="Pfam" id="PF00590"/>
    </source>
</evidence>
<evidence type="ECO:0000256" key="4">
    <source>
        <dbReference type="ARBA" id="ARBA00022691"/>
    </source>
</evidence>
<sequence length="319" mass="35738">MISFVGAGPGDIELLTLKGKKRLQEADAVIYDRLVNPLLLFYCKPDCVFIYVGKTPYQSSMQQETINQLLLDTQKNHSKIVRLKGGTPEIFGRLTEELEVVSGNNIAFEIIPGVSSAGGSVAYNGIPLTERGQARAVTFMTAHLKMNEEVLLPEHSAEQTLCIYMGIEALPKLILQLVNQGFSANTKIAVISWGTYGRQKKVCGTFSTIEGLIAKERVKNPAMILIGEVVSNECRFNWFEQLPAFGKWYLLVSTRSPTIDELIHYTSAGADIWWHQVGEMRDKRFDPISGRYLSEQQFEEVKFIDSTSEKLFCSLKKGE</sequence>
<dbReference type="GO" id="GO:0019354">
    <property type="term" value="P:siroheme biosynthetic process"/>
    <property type="evidence" value="ECO:0007669"/>
    <property type="project" value="InterPro"/>
</dbReference>
<dbReference type="InterPro" id="IPR014777">
    <property type="entry name" value="4pyrrole_Mease_sub1"/>
</dbReference>
<dbReference type="NCBIfam" id="NF004790">
    <property type="entry name" value="PRK06136.1"/>
    <property type="match status" value="1"/>
</dbReference>
<dbReference type="InterPro" id="IPR035996">
    <property type="entry name" value="4pyrrol_Methylase_sf"/>
</dbReference>
<dbReference type="RefSeq" id="WP_127979348.1">
    <property type="nucleotide sequence ID" value="NZ_JBPFKW010000098.1"/>
</dbReference>
<dbReference type="NCBIfam" id="TIGR01469">
    <property type="entry name" value="cobA_cysG_Cterm"/>
    <property type="match status" value="1"/>
</dbReference>
<dbReference type="InterPro" id="IPR014776">
    <property type="entry name" value="4pyrrole_Mease_sub2"/>
</dbReference>
<dbReference type="PROSITE" id="PS00839">
    <property type="entry name" value="SUMT_1"/>
    <property type="match status" value="1"/>
</dbReference>
<protein>
    <recommendedName>
        <fullName evidence="1">uroporphyrinogen-III C-methyltransferase</fullName>
        <ecNumber evidence="1">2.1.1.107</ecNumber>
    </recommendedName>
</protein>
<reference evidence="7 8" key="1">
    <citation type="submission" date="2018-12" db="EMBL/GenBank/DDBJ databases">
        <title>A novel vanA-carrying plasmid in a clinical isolate of Enterococcus avium.</title>
        <authorList>
            <person name="Bernasconi O.J."/>
            <person name="Luzzaro F."/>
            <person name="Endimiani A."/>
        </authorList>
    </citation>
    <scope>NUCLEOTIDE SEQUENCE [LARGE SCALE GENOMIC DNA]</scope>
    <source>
        <strain evidence="7 8">LC0559/18</strain>
    </source>
</reference>
<keyword evidence="2 7" id="KW-0489">Methyltransferase</keyword>
<accession>A0A437UQE9</accession>
<gene>
    <name evidence="7" type="primary">cobA</name>
    <name evidence="7" type="ORF">EK398_13915</name>
</gene>
<dbReference type="CDD" id="cd11642">
    <property type="entry name" value="SUMT"/>
    <property type="match status" value="1"/>
</dbReference>
<dbReference type="FunFam" id="3.40.1010.10:FF:000001">
    <property type="entry name" value="Siroheme synthase"/>
    <property type="match status" value="1"/>
</dbReference>
<dbReference type="InterPro" id="IPR050161">
    <property type="entry name" value="Siro_Cobalamin_biosynth"/>
</dbReference>
<dbReference type="PANTHER" id="PTHR45790:SF3">
    <property type="entry name" value="S-ADENOSYL-L-METHIONINE-DEPENDENT UROPORPHYRINOGEN III METHYLTRANSFERASE, CHLOROPLASTIC"/>
    <property type="match status" value="1"/>
</dbReference>
<keyword evidence="5" id="KW-0627">Porphyrin biosynthesis</keyword>
<dbReference type="GO" id="GO:0004851">
    <property type="term" value="F:uroporphyrin-III C-methyltransferase activity"/>
    <property type="evidence" value="ECO:0007669"/>
    <property type="project" value="UniProtKB-EC"/>
</dbReference>
<evidence type="ECO:0000256" key="5">
    <source>
        <dbReference type="ARBA" id="ARBA00023244"/>
    </source>
</evidence>
<proteinExistence type="predicted"/>
<keyword evidence="4" id="KW-0949">S-adenosyl-L-methionine</keyword>
<dbReference type="Proteomes" id="UP000288388">
    <property type="component" value="Unassembled WGS sequence"/>
</dbReference>
<dbReference type="InterPro" id="IPR003043">
    <property type="entry name" value="Uropor_MeTrfase_CS"/>
</dbReference>
<dbReference type="AlphaFoldDB" id="A0A437UQE9"/>
<comment type="caution">
    <text evidence="7">The sequence shown here is derived from an EMBL/GenBank/DDBJ whole genome shotgun (WGS) entry which is preliminary data.</text>
</comment>
<dbReference type="Gene3D" id="3.40.1010.10">
    <property type="entry name" value="Cobalt-precorrin-4 Transmethylase, Domain 1"/>
    <property type="match status" value="1"/>
</dbReference>